<dbReference type="Gene3D" id="1.20.120.450">
    <property type="entry name" value="dinb family like domain"/>
    <property type="match status" value="1"/>
</dbReference>
<sequence>MSEMSLLRTLFRYQAWANEELLDAIGRLDPDRHDKERHLCIRLMNHSLVVGRIFAAHLTGQAHGYTDDNTPETPALPELRAALTASDYWYLNYLETISTELLSEAVPFIFTDGDRGRMTREEMLLHVATHGGYHRGEIGRLLAQLSITPPWDTLAVHLHRSEPSRRMAMAAE</sequence>
<feature type="binding site" evidence="3">
    <location>
        <position position="46"/>
    </location>
    <ligand>
        <name>a divalent metal cation</name>
        <dbReference type="ChEBI" id="CHEBI:60240"/>
    </ligand>
</feature>
<name>A0A1C3ULF7_9HYPH</name>
<organism evidence="4 5">
    <name type="scientific">Rhizobium hainanense</name>
    <dbReference type="NCBI Taxonomy" id="52131"/>
    <lineage>
        <taxon>Bacteria</taxon>
        <taxon>Pseudomonadati</taxon>
        <taxon>Pseudomonadota</taxon>
        <taxon>Alphaproteobacteria</taxon>
        <taxon>Hyphomicrobiales</taxon>
        <taxon>Rhizobiaceae</taxon>
        <taxon>Rhizobium/Agrobacterium group</taxon>
        <taxon>Rhizobium</taxon>
    </lineage>
</organism>
<comment type="similarity">
    <text evidence="1">Belongs to the DinB family.</text>
</comment>
<feature type="binding site" evidence="3">
    <location>
        <position position="134"/>
    </location>
    <ligand>
        <name>a divalent metal cation</name>
        <dbReference type="ChEBI" id="CHEBI:60240"/>
    </ligand>
</feature>
<dbReference type="STRING" id="52131.GA0061100_102536"/>
<protein>
    <submittedName>
        <fullName evidence="4">Uncharacterized damage-inducible protein DinB (Forms a four-helix bundle)</fullName>
    </submittedName>
</protein>
<dbReference type="AlphaFoldDB" id="A0A1C3ULF7"/>
<dbReference type="SUPFAM" id="SSF109854">
    <property type="entry name" value="DinB/YfiT-like putative metalloenzymes"/>
    <property type="match status" value="1"/>
</dbReference>
<dbReference type="EMBL" id="FMAC01000002">
    <property type="protein sequence ID" value="SCB16197.1"/>
    <property type="molecule type" value="Genomic_DNA"/>
</dbReference>
<evidence type="ECO:0000256" key="2">
    <source>
        <dbReference type="ARBA" id="ARBA00022723"/>
    </source>
</evidence>
<evidence type="ECO:0000313" key="5">
    <source>
        <dbReference type="Proteomes" id="UP000186228"/>
    </source>
</evidence>
<proteinExistence type="inferred from homology"/>
<dbReference type="PANTHER" id="PTHR37302:SF1">
    <property type="entry name" value="PROTEIN DINB"/>
    <property type="match status" value="1"/>
</dbReference>
<dbReference type="RefSeq" id="WP_075852349.1">
    <property type="nucleotide sequence ID" value="NZ_FMAC01000002.1"/>
</dbReference>
<evidence type="ECO:0000313" key="4">
    <source>
        <dbReference type="EMBL" id="SCB16197.1"/>
    </source>
</evidence>
<reference evidence="5" key="1">
    <citation type="submission" date="2016-08" db="EMBL/GenBank/DDBJ databases">
        <authorList>
            <person name="Varghese N."/>
            <person name="Submissions Spin"/>
        </authorList>
    </citation>
    <scope>NUCLEOTIDE SEQUENCE [LARGE SCALE GENOMIC DNA]</scope>
    <source>
        <strain evidence="5">CCBAU 57015</strain>
    </source>
</reference>
<evidence type="ECO:0000256" key="3">
    <source>
        <dbReference type="PIRSR" id="PIRSR607837-1"/>
    </source>
</evidence>
<accession>A0A1C3ULF7</accession>
<gene>
    <name evidence="4" type="ORF">GA0061100_102536</name>
</gene>
<dbReference type="Proteomes" id="UP000186228">
    <property type="component" value="Unassembled WGS sequence"/>
</dbReference>
<dbReference type="PANTHER" id="PTHR37302">
    <property type="entry name" value="SLR1116 PROTEIN"/>
    <property type="match status" value="1"/>
</dbReference>
<evidence type="ECO:0000256" key="1">
    <source>
        <dbReference type="ARBA" id="ARBA00008635"/>
    </source>
</evidence>
<keyword evidence="2 3" id="KW-0479">Metal-binding</keyword>
<dbReference type="InterPro" id="IPR007837">
    <property type="entry name" value="DinB"/>
</dbReference>
<dbReference type="GO" id="GO:0046872">
    <property type="term" value="F:metal ion binding"/>
    <property type="evidence" value="ECO:0007669"/>
    <property type="project" value="UniProtKB-KW"/>
</dbReference>
<keyword evidence="5" id="KW-1185">Reference proteome</keyword>
<dbReference type="Pfam" id="PF05163">
    <property type="entry name" value="DinB"/>
    <property type="match status" value="1"/>
</dbReference>
<feature type="binding site" evidence="3">
    <location>
        <position position="130"/>
    </location>
    <ligand>
        <name>a divalent metal cation</name>
        <dbReference type="ChEBI" id="CHEBI:60240"/>
    </ligand>
</feature>
<dbReference type="InterPro" id="IPR034660">
    <property type="entry name" value="DinB/YfiT-like"/>
</dbReference>
<dbReference type="OrthoDB" id="9807509at2"/>